<evidence type="ECO:0000313" key="14">
    <source>
        <dbReference type="EMBL" id="MXQ08008.1"/>
    </source>
</evidence>
<dbReference type="CDD" id="cd18587">
    <property type="entry name" value="ABC_6TM_LapB_like"/>
    <property type="match status" value="1"/>
</dbReference>
<evidence type="ECO:0000256" key="3">
    <source>
        <dbReference type="ARBA" id="ARBA00022475"/>
    </source>
</evidence>
<keyword evidence="6" id="KW-0378">Hydrolase</keyword>
<evidence type="ECO:0000256" key="2">
    <source>
        <dbReference type="ARBA" id="ARBA00022448"/>
    </source>
</evidence>
<feature type="domain" description="ABC transporter" evidence="11">
    <location>
        <begin position="458"/>
        <end position="688"/>
    </location>
</feature>
<dbReference type="InterPro" id="IPR039421">
    <property type="entry name" value="Type_1_exporter"/>
</dbReference>
<keyword evidence="3" id="KW-1003">Cell membrane</keyword>
<evidence type="ECO:0000256" key="9">
    <source>
        <dbReference type="ARBA" id="ARBA00023136"/>
    </source>
</evidence>
<keyword evidence="8 10" id="KW-1133">Transmembrane helix</keyword>
<dbReference type="PANTHER" id="PTHR43394:SF1">
    <property type="entry name" value="ATP-BINDING CASSETTE SUB-FAMILY B MEMBER 10, MITOCHONDRIAL"/>
    <property type="match status" value="1"/>
</dbReference>
<gene>
    <name evidence="14" type="ORF">GQ651_09140</name>
</gene>
<evidence type="ECO:0000259" key="13">
    <source>
        <dbReference type="PROSITE" id="PS50990"/>
    </source>
</evidence>
<keyword evidence="7" id="KW-0067">ATP-binding</keyword>
<keyword evidence="4 10" id="KW-0812">Transmembrane</keyword>
<dbReference type="Proteomes" id="UP000480350">
    <property type="component" value="Unassembled WGS sequence"/>
</dbReference>
<evidence type="ECO:0000256" key="1">
    <source>
        <dbReference type="ARBA" id="ARBA00004651"/>
    </source>
</evidence>
<dbReference type="GO" id="GO:0006508">
    <property type="term" value="P:proteolysis"/>
    <property type="evidence" value="ECO:0007669"/>
    <property type="project" value="InterPro"/>
</dbReference>
<keyword evidence="15" id="KW-1185">Reference proteome</keyword>
<feature type="transmembrane region" description="Helical" evidence="10">
    <location>
        <begin position="180"/>
        <end position="197"/>
    </location>
</feature>
<accession>A0A7C9IG32</accession>
<reference evidence="14 15" key="1">
    <citation type="submission" date="2019-12" db="EMBL/GenBank/DDBJ databases">
        <authorList>
            <person name="Lee S.D."/>
        </authorList>
    </citation>
    <scope>NUCLEOTIDE SEQUENCE [LARGE SCALE GENOMIC DNA]</scope>
    <source>
        <strain evidence="14 15">GH1-50</strain>
    </source>
</reference>
<comment type="subcellular location">
    <subcellularLocation>
        <location evidence="1">Cell membrane</location>
        <topology evidence="1">Multi-pass membrane protein</topology>
    </subcellularLocation>
</comment>
<dbReference type="PANTHER" id="PTHR43394">
    <property type="entry name" value="ATP-DEPENDENT PERMEASE MDL1, MITOCHONDRIAL"/>
    <property type="match status" value="1"/>
</dbReference>
<feature type="domain" description="Peptidase C39" evidence="13">
    <location>
        <begin position="2"/>
        <end position="115"/>
    </location>
</feature>
<evidence type="ECO:0000256" key="7">
    <source>
        <dbReference type="ARBA" id="ARBA00022840"/>
    </source>
</evidence>
<dbReference type="GO" id="GO:0008233">
    <property type="term" value="F:peptidase activity"/>
    <property type="evidence" value="ECO:0007669"/>
    <property type="project" value="InterPro"/>
</dbReference>
<dbReference type="EMBL" id="WUPT01000001">
    <property type="protein sequence ID" value="MXQ08008.1"/>
    <property type="molecule type" value="Genomic_DNA"/>
</dbReference>
<dbReference type="PROSITE" id="PS50990">
    <property type="entry name" value="PEPTIDASE_C39"/>
    <property type="match status" value="1"/>
</dbReference>
<dbReference type="SUPFAM" id="SSF52540">
    <property type="entry name" value="P-loop containing nucleoside triphosphate hydrolases"/>
    <property type="match status" value="1"/>
</dbReference>
<sequence>MEHALAHASAVLGHPIPQSRFEEARRPDDRDGGLAGALRAADSAGFEVAVGPLSLSELDRAVLPAVLLTRSGALVLEERQGAGWAVHDPRLGAGSRTYLADADVTAAYAGQAILLRPRAGAGGETVQRGHWFRSALAANKWSYVQVALAAAVANILGLTTSIFIMVVYDRVLPNEAMESLVALTIGVGIALGFDFAIRSLRAGFIDRAGQRADLSMGRAIFERVLSIRLAARSGSTGATAASLREFEMIRDFFTSASLVAIVDLPFILLFVGVIYLIGGPLALVPAVAIPTVLIVALVTQPFLARLAERSFADGQSKQSVLVEALSGLETIKASRGEARMKTRWDRALAAQAEHGVRSRAISQLALNATAFVQQVSQIAIVFFGVFLIVEGSLSMGALIASVILTGRALTPLAQIAQTLTRISQTRTAYRAIERMMQSETERPDGKRYLARDLVAGRVSIHKVSFSYPGASEGSLEDVSLDIAAGEKVAILGPIGSGKSTLARLMLGLYQPASGAVRVDGTDIRQIDPGDLRRNIGSVLQDAWLFSGTLRENITLGMPHAGDAEVLEAARVAGVEDFAATRADGYDLMIGERGEGLSGGQRQSVALARALLGRPPVLLLDEPTSAMDVMTEKAVIARLKEHLAGRTLIVVTHRPSLLELVDRVIVLGQGKIVADGPKDSVVGSVAGQGG</sequence>
<dbReference type="InterPro" id="IPR003593">
    <property type="entry name" value="AAA+_ATPase"/>
</dbReference>
<dbReference type="InterPro" id="IPR005074">
    <property type="entry name" value="Peptidase_C39"/>
</dbReference>
<evidence type="ECO:0000259" key="12">
    <source>
        <dbReference type="PROSITE" id="PS50929"/>
    </source>
</evidence>
<evidence type="ECO:0000256" key="6">
    <source>
        <dbReference type="ARBA" id="ARBA00022801"/>
    </source>
</evidence>
<keyword evidence="9 10" id="KW-0472">Membrane</keyword>
<feature type="transmembrane region" description="Helical" evidence="10">
    <location>
        <begin position="283"/>
        <end position="303"/>
    </location>
</feature>
<dbReference type="SUPFAM" id="SSF90123">
    <property type="entry name" value="ABC transporter transmembrane region"/>
    <property type="match status" value="1"/>
</dbReference>
<feature type="transmembrane region" description="Helical" evidence="10">
    <location>
        <begin position="364"/>
        <end position="389"/>
    </location>
</feature>
<protein>
    <submittedName>
        <fullName evidence="14">Type I secretion system permease/ATPase</fullName>
    </submittedName>
</protein>
<dbReference type="FunFam" id="3.40.50.300:FF:000299">
    <property type="entry name" value="ABC transporter ATP-binding protein/permease"/>
    <property type="match status" value="1"/>
</dbReference>
<evidence type="ECO:0000256" key="8">
    <source>
        <dbReference type="ARBA" id="ARBA00022989"/>
    </source>
</evidence>
<dbReference type="PROSITE" id="PS50893">
    <property type="entry name" value="ABC_TRANSPORTER_2"/>
    <property type="match status" value="1"/>
</dbReference>
<dbReference type="Gene3D" id="3.90.70.10">
    <property type="entry name" value="Cysteine proteinases"/>
    <property type="match status" value="1"/>
</dbReference>
<dbReference type="InterPro" id="IPR036640">
    <property type="entry name" value="ABC1_TM_sf"/>
</dbReference>
<evidence type="ECO:0000256" key="10">
    <source>
        <dbReference type="SAM" id="Phobius"/>
    </source>
</evidence>
<comment type="caution">
    <text evidence="14">The sequence shown here is derived from an EMBL/GenBank/DDBJ whole genome shotgun (WGS) entry which is preliminary data.</text>
</comment>
<dbReference type="SMART" id="SM00382">
    <property type="entry name" value="AAA"/>
    <property type="match status" value="1"/>
</dbReference>
<dbReference type="InterPro" id="IPR011527">
    <property type="entry name" value="ABC1_TM_dom"/>
</dbReference>
<keyword evidence="5" id="KW-0547">Nucleotide-binding</keyword>
<dbReference type="InterPro" id="IPR027417">
    <property type="entry name" value="P-loop_NTPase"/>
</dbReference>
<reference evidence="14 15" key="2">
    <citation type="submission" date="2020-03" db="EMBL/GenBank/DDBJ databases">
        <title>Kangsaoukella pontilimi gen. nov., sp. nov., a new member of the family Rhodobacteraceae isolated from a tidal mudflat.</title>
        <authorList>
            <person name="Kim I.S."/>
        </authorList>
    </citation>
    <scope>NUCLEOTIDE SEQUENCE [LARGE SCALE GENOMIC DNA]</scope>
    <source>
        <strain evidence="14 15">GH1-50</strain>
    </source>
</reference>
<feature type="transmembrane region" description="Helical" evidence="10">
    <location>
        <begin position="252"/>
        <end position="277"/>
    </location>
</feature>
<evidence type="ECO:0000259" key="11">
    <source>
        <dbReference type="PROSITE" id="PS50893"/>
    </source>
</evidence>
<evidence type="ECO:0000256" key="4">
    <source>
        <dbReference type="ARBA" id="ARBA00022692"/>
    </source>
</evidence>
<dbReference type="Pfam" id="PF00005">
    <property type="entry name" value="ABC_tran"/>
    <property type="match status" value="1"/>
</dbReference>
<dbReference type="CDD" id="cd03245">
    <property type="entry name" value="ABCC_bacteriocin_exporters"/>
    <property type="match status" value="1"/>
</dbReference>
<keyword evidence="2" id="KW-0813">Transport</keyword>
<dbReference type="InterPro" id="IPR017750">
    <property type="entry name" value="ATPase_T1SS"/>
</dbReference>
<feature type="transmembrane region" description="Helical" evidence="10">
    <location>
        <begin position="143"/>
        <end position="168"/>
    </location>
</feature>
<dbReference type="NCBIfam" id="TIGR03375">
    <property type="entry name" value="type_I_sec_LssB"/>
    <property type="match status" value="1"/>
</dbReference>
<proteinExistence type="predicted"/>
<dbReference type="Gene3D" id="1.20.1560.10">
    <property type="entry name" value="ABC transporter type 1, transmembrane domain"/>
    <property type="match status" value="1"/>
</dbReference>
<evidence type="ECO:0000256" key="5">
    <source>
        <dbReference type="ARBA" id="ARBA00022741"/>
    </source>
</evidence>
<organism evidence="14 15">
    <name type="scientific">Kangsaoukella pontilimi</name>
    <dbReference type="NCBI Taxonomy" id="2691042"/>
    <lineage>
        <taxon>Bacteria</taxon>
        <taxon>Pseudomonadati</taxon>
        <taxon>Pseudomonadota</taxon>
        <taxon>Alphaproteobacteria</taxon>
        <taxon>Rhodobacterales</taxon>
        <taxon>Paracoccaceae</taxon>
        <taxon>Kangsaoukella</taxon>
    </lineage>
</organism>
<dbReference type="GO" id="GO:0016887">
    <property type="term" value="F:ATP hydrolysis activity"/>
    <property type="evidence" value="ECO:0007669"/>
    <property type="project" value="InterPro"/>
</dbReference>
<dbReference type="InterPro" id="IPR003439">
    <property type="entry name" value="ABC_transporter-like_ATP-bd"/>
</dbReference>
<dbReference type="AlphaFoldDB" id="A0A7C9IG32"/>
<dbReference type="PROSITE" id="PS50929">
    <property type="entry name" value="ABC_TM1F"/>
    <property type="match status" value="1"/>
</dbReference>
<feature type="domain" description="ABC transmembrane type-1" evidence="12">
    <location>
        <begin position="146"/>
        <end position="424"/>
    </location>
</feature>
<name>A0A7C9IG32_9RHOB</name>
<dbReference type="GO" id="GO:0015421">
    <property type="term" value="F:ABC-type oligopeptide transporter activity"/>
    <property type="evidence" value="ECO:0007669"/>
    <property type="project" value="TreeGrafter"/>
</dbReference>
<evidence type="ECO:0000313" key="15">
    <source>
        <dbReference type="Proteomes" id="UP000480350"/>
    </source>
</evidence>
<dbReference type="GO" id="GO:0005524">
    <property type="term" value="F:ATP binding"/>
    <property type="evidence" value="ECO:0007669"/>
    <property type="project" value="UniProtKB-KW"/>
</dbReference>
<dbReference type="Pfam" id="PF00664">
    <property type="entry name" value="ABC_membrane"/>
    <property type="match status" value="1"/>
</dbReference>
<dbReference type="Gene3D" id="3.40.50.300">
    <property type="entry name" value="P-loop containing nucleotide triphosphate hydrolases"/>
    <property type="match status" value="1"/>
</dbReference>
<dbReference type="GO" id="GO:0005886">
    <property type="term" value="C:plasma membrane"/>
    <property type="evidence" value="ECO:0007669"/>
    <property type="project" value="UniProtKB-SubCell"/>
</dbReference>